<organism evidence="6 7">
    <name type="scientific">Exophiala aquamarina CBS 119918</name>
    <dbReference type="NCBI Taxonomy" id="1182545"/>
    <lineage>
        <taxon>Eukaryota</taxon>
        <taxon>Fungi</taxon>
        <taxon>Dikarya</taxon>
        <taxon>Ascomycota</taxon>
        <taxon>Pezizomycotina</taxon>
        <taxon>Eurotiomycetes</taxon>
        <taxon>Chaetothyriomycetidae</taxon>
        <taxon>Chaetothyriales</taxon>
        <taxon>Herpotrichiellaceae</taxon>
        <taxon>Exophiala</taxon>
    </lineage>
</organism>
<dbReference type="HOGENOM" id="CLU_011398_4_2_1"/>
<keyword evidence="2" id="KW-0285">Flavoprotein</keyword>
<keyword evidence="3" id="KW-0274">FAD</keyword>
<sequence length="543" mass="58363">MGKISSWDETFDVVAVGSGAAGVVAALSAQHHGATAIVLERSDKLGGTTACSAGGLWIPNNDHMHEVGSSDSREQALTYLRSLSLGGMDMELAEIYVDEAPAVVRFLETDNSLSFNATSLPDYQPENPGGTFGRTVTPQLFPADELGDLRPHLRPAPSFPVPFCWEDIQRGINLINPEVFRDRLARGLVGGGEALMAGLIKQALNKGVEFRRNVRARRLVIDEGTVVGLEYENEGQTRTIGARRAVILASGGFEWNEGLVKDHVAGPIEAPLSPPSCEGDGLVMAMEAQAAIANTKEAAWMPAICIPGEEYDGRQLYRLTGGERANPRSIMVNRAGRRFVNEAHNYNDIGRAMHNFDEMKFDYPNLPAWIIVDHEFMERYTFGTRLPGDLVPGWLVPAASLRELAEKIKVHPDGLESTVKRYNAQVEQGSDPDFGRGSSSYDLAFGDGSRNGALQTLGPIERAPFYACRVYSGVLQTKGGPKINARSQVLNVRGCPITGLYAAGNVSAGFTGMAYPGGGGSVGPAIVFGHIAGRNAAANENCF</sequence>
<accession>A0A072PG06</accession>
<dbReference type="OrthoDB" id="7777654at2759"/>
<reference evidence="6 7" key="1">
    <citation type="submission" date="2013-03" db="EMBL/GenBank/DDBJ databases">
        <title>The Genome Sequence of Exophiala aquamarina CBS 119918.</title>
        <authorList>
            <consortium name="The Broad Institute Genomics Platform"/>
            <person name="Cuomo C."/>
            <person name="de Hoog S."/>
            <person name="Gorbushina A."/>
            <person name="Walker B."/>
            <person name="Young S.K."/>
            <person name="Zeng Q."/>
            <person name="Gargeya S."/>
            <person name="Fitzgerald M."/>
            <person name="Haas B."/>
            <person name="Abouelleil A."/>
            <person name="Allen A.W."/>
            <person name="Alvarado L."/>
            <person name="Arachchi H.M."/>
            <person name="Berlin A.M."/>
            <person name="Chapman S.B."/>
            <person name="Gainer-Dewar J."/>
            <person name="Goldberg J."/>
            <person name="Griggs A."/>
            <person name="Gujja S."/>
            <person name="Hansen M."/>
            <person name="Howarth C."/>
            <person name="Imamovic A."/>
            <person name="Ireland A."/>
            <person name="Larimer J."/>
            <person name="McCowan C."/>
            <person name="Murphy C."/>
            <person name="Pearson M."/>
            <person name="Poon T.W."/>
            <person name="Priest M."/>
            <person name="Roberts A."/>
            <person name="Saif S."/>
            <person name="Shea T."/>
            <person name="Sisk P."/>
            <person name="Sykes S."/>
            <person name="Wortman J."/>
            <person name="Nusbaum C."/>
            <person name="Birren B."/>
        </authorList>
    </citation>
    <scope>NUCLEOTIDE SEQUENCE [LARGE SCALE GENOMIC DNA]</scope>
    <source>
        <strain evidence="6 7">CBS 119918</strain>
    </source>
</reference>
<dbReference type="Proteomes" id="UP000027920">
    <property type="component" value="Unassembled WGS sequence"/>
</dbReference>
<dbReference type="InterPro" id="IPR027477">
    <property type="entry name" value="Succ_DH/fumarate_Rdtase_cat_sf"/>
</dbReference>
<dbReference type="STRING" id="1182545.A0A072PG06"/>
<name>A0A072PG06_9EURO</name>
<dbReference type="GO" id="GO:0008202">
    <property type="term" value="P:steroid metabolic process"/>
    <property type="evidence" value="ECO:0007669"/>
    <property type="project" value="UniProtKB-ARBA"/>
</dbReference>
<dbReference type="PRINTS" id="PR00411">
    <property type="entry name" value="PNDRDTASEI"/>
</dbReference>
<dbReference type="SUPFAM" id="SSF51905">
    <property type="entry name" value="FAD/NAD(P)-binding domain"/>
    <property type="match status" value="1"/>
</dbReference>
<dbReference type="InterPro" id="IPR003953">
    <property type="entry name" value="FAD-dep_OxRdtase_2_FAD-bd"/>
</dbReference>
<comment type="cofactor">
    <cofactor evidence="1">
        <name>FAD</name>
        <dbReference type="ChEBI" id="CHEBI:57692"/>
    </cofactor>
</comment>
<evidence type="ECO:0000313" key="7">
    <source>
        <dbReference type="Proteomes" id="UP000027920"/>
    </source>
</evidence>
<dbReference type="InterPro" id="IPR036188">
    <property type="entry name" value="FAD/NAD-bd_sf"/>
</dbReference>
<evidence type="ECO:0000256" key="3">
    <source>
        <dbReference type="ARBA" id="ARBA00022827"/>
    </source>
</evidence>
<evidence type="ECO:0000256" key="1">
    <source>
        <dbReference type="ARBA" id="ARBA00001974"/>
    </source>
</evidence>
<evidence type="ECO:0000256" key="2">
    <source>
        <dbReference type="ARBA" id="ARBA00022630"/>
    </source>
</evidence>
<evidence type="ECO:0000313" key="6">
    <source>
        <dbReference type="EMBL" id="KEF58697.1"/>
    </source>
</evidence>
<dbReference type="VEuPathDB" id="FungiDB:A1O9_06623"/>
<dbReference type="Gene3D" id="3.50.50.60">
    <property type="entry name" value="FAD/NAD(P)-binding domain"/>
    <property type="match status" value="2"/>
</dbReference>
<feature type="domain" description="FAD-dependent oxidoreductase 2 FAD-binding" evidence="5">
    <location>
        <begin position="12"/>
        <end position="522"/>
    </location>
</feature>
<evidence type="ECO:0000259" key="5">
    <source>
        <dbReference type="Pfam" id="PF00890"/>
    </source>
</evidence>
<dbReference type="InterPro" id="IPR050315">
    <property type="entry name" value="FAD-oxidoreductase_2"/>
</dbReference>
<comment type="caution">
    <text evidence="6">The sequence shown here is derived from an EMBL/GenBank/DDBJ whole genome shotgun (WGS) entry which is preliminary data.</text>
</comment>
<dbReference type="PANTHER" id="PTHR43400:SF10">
    <property type="entry name" value="3-OXOSTEROID 1-DEHYDROGENASE"/>
    <property type="match status" value="1"/>
</dbReference>
<protein>
    <recommendedName>
        <fullName evidence="5">FAD-dependent oxidoreductase 2 FAD-binding domain-containing protein</fullName>
    </recommendedName>
</protein>
<keyword evidence="4" id="KW-0560">Oxidoreductase</keyword>
<keyword evidence="7" id="KW-1185">Reference proteome</keyword>
<dbReference type="GeneID" id="25281540"/>
<dbReference type="SUPFAM" id="SSF56425">
    <property type="entry name" value="Succinate dehydrogenase/fumarate reductase flavoprotein, catalytic domain"/>
    <property type="match status" value="1"/>
</dbReference>
<dbReference type="EMBL" id="AMGV01000004">
    <property type="protein sequence ID" value="KEF58697.1"/>
    <property type="molecule type" value="Genomic_DNA"/>
</dbReference>
<dbReference type="Pfam" id="PF00890">
    <property type="entry name" value="FAD_binding_2"/>
    <property type="match status" value="1"/>
</dbReference>
<evidence type="ECO:0000256" key="4">
    <source>
        <dbReference type="ARBA" id="ARBA00023002"/>
    </source>
</evidence>
<dbReference type="GO" id="GO:0016491">
    <property type="term" value="F:oxidoreductase activity"/>
    <property type="evidence" value="ECO:0007669"/>
    <property type="project" value="UniProtKB-KW"/>
</dbReference>
<gene>
    <name evidence="6" type="ORF">A1O9_06623</name>
</gene>
<proteinExistence type="predicted"/>
<dbReference type="AlphaFoldDB" id="A0A072PG06"/>
<dbReference type="PANTHER" id="PTHR43400">
    <property type="entry name" value="FUMARATE REDUCTASE"/>
    <property type="match status" value="1"/>
</dbReference>
<dbReference type="RefSeq" id="XP_013261287.1">
    <property type="nucleotide sequence ID" value="XM_013405833.1"/>
</dbReference>